<feature type="signal peptide" evidence="2">
    <location>
        <begin position="1"/>
        <end position="19"/>
    </location>
</feature>
<dbReference type="InterPro" id="IPR052953">
    <property type="entry name" value="Ser-rich/MCO-related"/>
</dbReference>
<evidence type="ECO:0008006" key="5">
    <source>
        <dbReference type="Google" id="ProtNLM"/>
    </source>
</evidence>
<gene>
    <name evidence="3" type="ORF">WOLCODRAFT_28150</name>
</gene>
<evidence type="ECO:0000256" key="2">
    <source>
        <dbReference type="SAM" id="SignalP"/>
    </source>
</evidence>
<dbReference type="OMA" id="FFDYNTC"/>
<dbReference type="SUPFAM" id="SSF49503">
    <property type="entry name" value="Cupredoxins"/>
    <property type="match status" value="1"/>
</dbReference>
<dbReference type="OrthoDB" id="2331100at2759"/>
<feature type="chain" id="PRO_5013601592" description="Cupredoxin" evidence="2">
    <location>
        <begin position="20"/>
        <end position="210"/>
    </location>
</feature>
<keyword evidence="4" id="KW-1185">Reference proteome</keyword>
<protein>
    <recommendedName>
        <fullName evidence="5">Cupredoxin</fullName>
    </recommendedName>
</protein>
<sequence length="210" mass="21080">MYALPYALTALAALTVATAKDIVITVGHNTTGNPGAVFDPQEVTAEIGDNVVFNFTLGNHTATQSTFAGPCVPAHETNSTINGFDSSFRNAGNGTAITNLNVTIDTNATIWFFDWNTCAEGGVGGININESSTQTLAGFERNAIRLNGTNTTTSTSASATATSPGSGSSTSASSTSTQSASGKSSGAERRAVAGALGAAPLVLAALALAL</sequence>
<dbReference type="InterPro" id="IPR008972">
    <property type="entry name" value="Cupredoxin"/>
</dbReference>
<dbReference type="Proteomes" id="UP000218811">
    <property type="component" value="Unassembled WGS sequence"/>
</dbReference>
<evidence type="ECO:0000313" key="4">
    <source>
        <dbReference type="Proteomes" id="UP000218811"/>
    </source>
</evidence>
<dbReference type="PANTHER" id="PTHR34883">
    <property type="entry name" value="SERINE-RICH PROTEIN, PUTATIVE-RELATED-RELATED"/>
    <property type="match status" value="1"/>
</dbReference>
<dbReference type="AlphaFoldDB" id="A0A2H3J0P8"/>
<feature type="region of interest" description="Disordered" evidence="1">
    <location>
        <begin position="147"/>
        <end position="186"/>
    </location>
</feature>
<dbReference type="Gene3D" id="2.60.40.420">
    <property type="entry name" value="Cupredoxins - blue copper proteins"/>
    <property type="match status" value="1"/>
</dbReference>
<organism evidence="3 4">
    <name type="scientific">Wolfiporia cocos (strain MD-104)</name>
    <name type="common">Brown rot fungus</name>
    <dbReference type="NCBI Taxonomy" id="742152"/>
    <lineage>
        <taxon>Eukaryota</taxon>
        <taxon>Fungi</taxon>
        <taxon>Dikarya</taxon>
        <taxon>Basidiomycota</taxon>
        <taxon>Agaricomycotina</taxon>
        <taxon>Agaricomycetes</taxon>
        <taxon>Polyporales</taxon>
        <taxon>Phaeolaceae</taxon>
        <taxon>Wolfiporia</taxon>
    </lineage>
</organism>
<keyword evidence="2" id="KW-0732">Signal</keyword>
<proteinExistence type="predicted"/>
<dbReference type="PANTHER" id="PTHR34883:SF15">
    <property type="entry name" value="EXTRACELLULAR SERINE-RICH PROTEIN"/>
    <property type="match status" value="1"/>
</dbReference>
<name>A0A2H3J0P8_WOLCO</name>
<reference evidence="3 4" key="1">
    <citation type="journal article" date="2012" name="Science">
        <title>The Paleozoic origin of enzymatic lignin decomposition reconstructed from 31 fungal genomes.</title>
        <authorList>
            <person name="Floudas D."/>
            <person name="Binder M."/>
            <person name="Riley R."/>
            <person name="Barry K."/>
            <person name="Blanchette R.A."/>
            <person name="Henrissat B."/>
            <person name="Martinez A.T."/>
            <person name="Otillar R."/>
            <person name="Spatafora J.W."/>
            <person name="Yadav J.S."/>
            <person name="Aerts A."/>
            <person name="Benoit I."/>
            <person name="Boyd A."/>
            <person name="Carlson A."/>
            <person name="Copeland A."/>
            <person name="Coutinho P.M."/>
            <person name="de Vries R.P."/>
            <person name="Ferreira P."/>
            <person name="Findley K."/>
            <person name="Foster B."/>
            <person name="Gaskell J."/>
            <person name="Glotzer D."/>
            <person name="Gorecki P."/>
            <person name="Heitman J."/>
            <person name="Hesse C."/>
            <person name="Hori C."/>
            <person name="Igarashi K."/>
            <person name="Jurgens J.A."/>
            <person name="Kallen N."/>
            <person name="Kersten P."/>
            <person name="Kohler A."/>
            <person name="Kuees U."/>
            <person name="Kumar T.K.A."/>
            <person name="Kuo A."/>
            <person name="LaButti K."/>
            <person name="Larrondo L.F."/>
            <person name="Lindquist E."/>
            <person name="Ling A."/>
            <person name="Lombard V."/>
            <person name="Lucas S."/>
            <person name="Lundell T."/>
            <person name="Martin R."/>
            <person name="McLaughlin D.J."/>
            <person name="Morgenstern I."/>
            <person name="Morin E."/>
            <person name="Murat C."/>
            <person name="Nagy L.G."/>
            <person name="Nolan M."/>
            <person name="Ohm R.A."/>
            <person name="Patyshakuliyeva A."/>
            <person name="Rokas A."/>
            <person name="Ruiz-Duenas F.J."/>
            <person name="Sabat G."/>
            <person name="Salamov A."/>
            <person name="Samejima M."/>
            <person name="Schmutz J."/>
            <person name="Slot J.C."/>
            <person name="St John F."/>
            <person name="Stenlid J."/>
            <person name="Sun H."/>
            <person name="Sun S."/>
            <person name="Syed K."/>
            <person name="Tsang A."/>
            <person name="Wiebenga A."/>
            <person name="Young D."/>
            <person name="Pisabarro A."/>
            <person name="Eastwood D.C."/>
            <person name="Martin F."/>
            <person name="Cullen D."/>
            <person name="Grigoriev I.V."/>
            <person name="Hibbett D.S."/>
        </authorList>
    </citation>
    <scope>NUCLEOTIDE SEQUENCE [LARGE SCALE GENOMIC DNA]</scope>
    <source>
        <strain evidence="3 4">MD-104</strain>
    </source>
</reference>
<feature type="compositionally biased region" description="Low complexity" evidence="1">
    <location>
        <begin position="148"/>
        <end position="185"/>
    </location>
</feature>
<accession>A0A2H3J0P8</accession>
<evidence type="ECO:0000313" key="3">
    <source>
        <dbReference type="EMBL" id="PCH35812.1"/>
    </source>
</evidence>
<evidence type="ECO:0000256" key="1">
    <source>
        <dbReference type="SAM" id="MobiDB-lite"/>
    </source>
</evidence>
<dbReference type="EMBL" id="KB467854">
    <property type="protein sequence ID" value="PCH35812.1"/>
    <property type="molecule type" value="Genomic_DNA"/>
</dbReference>